<accession>A0A0F4QHU1</accession>
<keyword evidence="2" id="KW-0175">Coiled coil</keyword>
<dbReference type="GO" id="GO:0015562">
    <property type="term" value="F:efflux transmembrane transporter activity"/>
    <property type="evidence" value="ECO:0007669"/>
    <property type="project" value="TreeGrafter"/>
</dbReference>
<feature type="chain" id="PRO_5002475566" evidence="3">
    <location>
        <begin position="27"/>
        <end position="363"/>
    </location>
</feature>
<evidence type="ECO:0000313" key="5">
    <source>
        <dbReference type="EMBL" id="KJZ06850.1"/>
    </source>
</evidence>
<keyword evidence="3" id="KW-0732">Signal</keyword>
<evidence type="ECO:0000259" key="4">
    <source>
        <dbReference type="Pfam" id="PF25917"/>
    </source>
</evidence>
<evidence type="ECO:0000313" key="6">
    <source>
        <dbReference type="Proteomes" id="UP000033452"/>
    </source>
</evidence>
<gene>
    <name evidence="5" type="ORF">TW77_17660</name>
</gene>
<evidence type="ECO:0000256" key="3">
    <source>
        <dbReference type="SAM" id="SignalP"/>
    </source>
</evidence>
<name>A0A0F4QHU1_9GAMM</name>
<dbReference type="AlphaFoldDB" id="A0A0F4QHU1"/>
<dbReference type="RefSeq" id="WP_046006305.1">
    <property type="nucleotide sequence ID" value="NZ_JXYA01000043.1"/>
</dbReference>
<dbReference type="Gene3D" id="2.40.50.100">
    <property type="match status" value="1"/>
</dbReference>
<dbReference type="SUPFAM" id="SSF111369">
    <property type="entry name" value="HlyD-like secretion proteins"/>
    <property type="match status" value="1"/>
</dbReference>
<comment type="similarity">
    <text evidence="1">Belongs to the membrane fusion protein (MFP) (TC 8.A.1) family.</text>
</comment>
<dbReference type="PATRIC" id="fig|43658.5.peg.3729"/>
<protein>
    <submittedName>
        <fullName evidence="5">MFP transporter</fullName>
    </submittedName>
</protein>
<evidence type="ECO:0000256" key="2">
    <source>
        <dbReference type="SAM" id="Coils"/>
    </source>
</evidence>
<dbReference type="PANTHER" id="PTHR30469:SF15">
    <property type="entry name" value="HLYD FAMILY OF SECRETION PROTEINS"/>
    <property type="match status" value="1"/>
</dbReference>
<organism evidence="5 6">
    <name type="scientific">Pseudoalteromonas rubra</name>
    <dbReference type="NCBI Taxonomy" id="43658"/>
    <lineage>
        <taxon>Bacteria</taxon>
        <taxon>Pseudomonadati</taxon>
        <taxon>Pseudomonadota</taxon>
        <taxon>Gammaproteobacteria</taxon>
        <taxon>Alteromonadales</taxon>
        <taxon>Pseudoalteromonadaceae</taxon>
        <taxon>Pseudoalteromonas</taxon>
    </lineage>
</organism>
<reference evidence="5 6" key="1">
    <citation type="journal article" date="2015" name="BMC Genomics">
        <title>Genome mining reveals unlocked bioactive potential of marine Gram-negative bacteria.</title>
        <authorList>
            <person name="Machado H."/>
            <person name="Sonnenschein E.C."/>
            <person name="Melchiorsen J."/>
            <person name="Gram L."/>
        </authorList>
    </citation>
    <scope>NUCLEOTIDE SEQUENCE [LARGE SCALE GENOMIC DNA]</scope>
    <source>
        <strain evidence="5 6">S2471</strain>
    </source>
</reference>
<feature type="domain" description="Multidrug resistance protein MdtA-like barrel-sandwich hybrid" evidence="4">
    <location>
        <begin position="57"/>
        <end position="196"/>
    </location>
</feature>
<keyword evidence="6" id="KW-1185">Reference proteome</keyword>
<sequence length="363" mass="38736">MQITARVIASVMLITTVLFYSNTGTAQTTQVEVYTPSATKQPRVMTLSGSVEARHHAQLASQESGLVQTLLVDAGDTVNKGAPLLKLDATLAELNLAQTKAGAQAAKISVDEAQRLLDEVEALSKKQSVAQTLIGERTAALANAKAELIKQRAQVALAQEKLNRHTLYAPFTGVIGQRTVDMGEWVTPGNSLFTLVAESDLRIVVNVPQEYFPLLRSTPNLPVMVTPDINAAKPIKAQISRIVAVTDPSSRTFTAHIDLTDSMAVHAQFTPGMSAQADLLLSAQDGAVWIPKKAVKQHPDGGSSVFIADNNTAKRKMVTVTATRPDYVAVTGLTGNEPVITTGIELLKEGTQLQISARAGNLQ</sequence>
<dbReference type="PANTHER" id="PTHR30469">
    <property type="entry name" value="MULTIDRUG RESISTANCE PROTEIN MDTA"/>
    <property type="match status" value="1"/>
</dbReference>
<dbReference type="EMBL" id="JXYA01000043">
    <property type="protein sequence ID" value="KJZ06850.1"/>
    <property type="molecule type" value="Genomic_DNA"/>
</dbReference>
<dbReference type="Pfam" id="PF25917">
    <property type="entry name" value="BSH_RND"/>
    <property type="match status" value="1"/>
</dbReference>
<dbReference type="Gene3D" id="2.40.30.170">
    <property type="match status" value="1"/>
</dbReference>
<proteinExistence type="inferred from homology"/>
<dbReference type="Gene3D" id="2.40.420.20">
    <property type="match status" value="1"/>
</dbReference>
<dbReference type="GO" id="GO:1990281">
    <property type="term" value="C:efflux pump complex"/>
    <property type="evidence" value="ECO:0007669"/>
    <property type="project" value="TreeGrafter"/>
</dbReference>
<dbReference type="Gene3D" id="1.10.287.470">
    <property type="entry name" value="Helix hairpin bin"/>
    <property type="match status" value="1"/>
</dbReference>
<comment type="caution">
    <text evidence="5">The sequence shown here is derived from an EMBL/GenBank/DDBJ whole genome shotgun (WGS) entry which is preliminary data.</text>
</comment>
<feature type="coiled-coil region" evidence="2">
    <location>
        <begin position="103"/>
        <end position="161"/>
    </location>
</feature>
<dbReference type="InterPro" id="IPR058625">
    <property type="entry name" value="MdtA-like_BSH"/>
</dbReference>
<dbReference type="Proteomes" id="UP000033452">
    <property type="component" value="Unassembled WGS sequence"/>
</dbReference>
<dbReference type="NCBIfam" id="TIGR01730">
    <property type="entry name" value="RND_mfp"/>
    <property type="match status" value="1"/>
</dbReference>
<feature type="signal peptide" evidence="3">
    <location>
        <begin position="1"/>
        <end position="26"/>
    </location>
</feature>
<dbReference type="OrthoDB" id="9806939at2"/>
<dbReference type="InterPro" id="IPR006143">
    <property type="entry name" value="RND_pump_MFP"/>
</dbReference>
<evidence type="ECO:0000256" key="1">
    <source>
        <dbReference type="ARBA" id="ARBA00009477"/>
    </source>
</evidence>